<evidence type="ECO:0000313" key="2">
    <source>
        <dbReference type="EMBL" id="RFB98388.1"/>
    </source>
</evidence>
<sequence>MNDMRTRQQTVRDLYAAYLDDRKDKVGAMLTEDFTFSSPRDDHIDRATYFERCWPKQPVFRAITIEFLAVEGDEAVVRYRADKLDGGSFANMESLRFRGEKIASVEVYFGRNL</sequence>
<organism evidence="2 3">
    <name type="scientific">Rhizobium leguminosarum bv. trifolii</name>
    <dbReference type="NCBI Taxonomy" id="386"/>
    <lineage>
        <taxon>Bacteria</taxon>
        <taxon>Pseudomonadati</taxon>
        <taxon>Pseudomonadota</taxon>
        <taxon>Alphaproteobacteria</taxon>
        <taxon>Hyphomicrobiales</taxon>
        <taxon>Rhizobiaceae</taxon>
        <taxon>Rhizobium/Agrobacterium group</taxon>
        <taxon>Rhizobium</taxon>
    </lineage>
</organism>
<gene>
    <name evidence="2" type="ORF">B5K10_06405</name>
</gene>
<evidence type="ECO:0000313" key="3">
    <source>
        <dbReference type="Proteomes" id="UP000256748"/>
    </source>
</evidence>
<dbReference type="Proteomes" id="UP000256748">
    <property type="component" value="Unassembled WGS sequence"/>
</dbReference>
<dbReference type="EMBL" id="NAOO01000006">
    <property type="protein sequence ID" value="RFB98388.1"/>
    <property type="molecule type" value="Genomic_DNA"/>
</dbReference>
<reference evidence="2 3" key="1">
    <citation type="submission" date="2017-03" db="EMBL/GenBank/DDBJ databases">
        <title>Genome analysis of Rhizobial strains effectives or ineffectives for nitrogen fixation isolated from bean seeds.</title>
        <authorList>
            <person name="Peralta H."/>
            <person name="Aguilar-Vera A."/>
            <person name="Mora Y."/>
            <person name="Vargas-Lagunas C."/>
            <person name="Girard L."/>
            <person name="Mora J."/>
        </authorList>
    </citation>
    <scope>NUCLEOTIDE SEQUENCE [LARGE SCALE GENOMIC DNA]</scope>
    <source>
        <strain evidence="2 3">CCGM5</strain>
    </source>
</reference>
<dbReference type="Gene3D" id="3.10.450.50">
    <property type="match status" value="1"/>
</dbReference>
<proteinExistence type="predicted"/>
<evidence type="ECO:0000259" key="1">
    <source>
        <dbReference type="Pfam" id="PF12680"/>
    </source>
</evidence>
<protein>
    <submittedName>
        <fullName evidence="2">DUF4440 domain-containing protein</fullName>
    </submittedName>
</protein>
<dbReference type="SUPFAM" id="SSF54427">
    <property type="entry name" value="NTF2-like"/>
    <property type="match status" value="1"/>
</dbReference>
<dbReference type="RefSeq" id="WP_116272756.1">
    <property type="nucleotide sequence ID" value="NZ_KZ859521.1"/>
</dbReference>
<dbReference type="AlphaFoldDB" id="A0A3E1BUT7"/>
<dbReference type="Pfam" id="PF12680">
    <property type="entry name" value="SnoaL_2"/>
    <property type="match status" value="1"/>
</dbReference>
<comment type="caution">
    <text evidence="2">The sequence shown here is derived from an EMBL/GenBank/DDBJ whole genome shotgun (WGS) entry which is preliminary data.</text>
</comment>
<dbReference type="InterPro" id="IPR032710">
    <property type="entry name" value="NTF2-like_dom_sf"/>
</dbReference>
<name>A0A3E1BUT7_RHILT</name>
<accession>A0A3E1BUT7</accession>
<feature type="domain" description="SnoaL-like" evidence="1">
    <location>
        <begin position="11"/>
        <end position="104"/>
    </location>
</feature>
<dbReference type="InterPro" id="IPR037401">
    <property type="entry name" value="SnoaL-like"/>
</dbReference>